<protein>
    <submittedName>
        <fullName evidence="8">Gastrula zinc finger protein XlCGF8.2DB</fullName>
    </submittedName>
</protein>
<keyword evidence="3 5" id="KW-0863">Zinc-finger</keyword>
<feature type="domain" description="C2H2-type" evidence="7">
    <location>
        <begin position="625"/>
        <end position="653"/>
    </location>
</feature>
<dbReference type="PROSITE" id="PS50157">
    <property type="entry name" value="ZINC_FINGER_C2H2_2"/>
    <property type="match status" value="6"/>
</dbReference>
<comment type="caution">
    <text evidence="8">The sequence shown here is derived from an EMBL/GenBank/DDBJ whole genome shotgun (WGS) entry which is preliminary data.</text>
</comment>
<evidence type="ECO:0000313" key="9">
    <source>
        <dbReference type="Proteomes" id="UP000326759"/>
    </source>
</evidence>
<dbReference type="SUPFAM" id="SSF57667">
    <property type="entry name" value="beta-beta-alpha zinc fingers"/>
    <property type="match status" value="3"/>
</dbReference>
<proteinExistence type="predicted"/>
<name>A0A5N5SIW2_9CRUS</name>
<accession>A0A5N5SIW2</accession>
<evidence type="ECO:0000256" key="3">
    <source>
        <dbReference type="ARBA" id="ARBA00022771"/>
    </source>
</evidence>
<keyword evidence="4" id="KW-0862">Zinc</keyword>
<dbReference type="Pfam" id="PF00096">
    <property type="entry name" value="zf-C2H2"/>
    <property type="match status" value="3"/>
</dbReference>
<dbReference type="Gene3D" id="3.30.160.60">
    <property type="entry name" value="Classic Zinc Finger"/>
    <property type="match status" value="3"/>
</dbReference>
<evidence type="ECO:0000256" key="6">
    <source>
        <dbReference type="SAM" id="MobiDB-lite"/>
    </source>
</evidence>
<dbReference type="OrthoDB" id="6382200at2759"/>
<evidence type="ECO:0000256" key="2">
    <source>
        <dbReference type="ARBA" id="ARBA00022737"/>
    </source>
</evidence>
<dbReference type="SMART" id="SM00355">
    <property type="entry name" value="ZnF_C2H2"/>
    <property type="match status" value="6"/>
</dbReference>
<dbReference type="PROSITE" id="PS00028">
    <property type="entry name" value="ZINC_FINGER_C2H2_1"/>
    <property type="match status" value="6"/>
</dbReference>
<dbReference type="Proteomes" id="UP000326759">
    <property type="component" value="Unassembled WGS sequence"/>
</dbReference>
<feature type="domain" description="C2H2-type" evidence="7">
    <location>
        <begin position="569"/>
        <end position="596"/>
    </location>
</feature>
<dbReference type="PANTHER" id="PTHR24379:SF121">
    <property type="entry name" value="C2H2-TYPE DOMAIN-CONTAINING PROTEIN"/>
    <property type="match status" value="1"/>
</dbReference>
<feature type="region of interest" description="Disordered" evidence="6">
    <location>
        <begin position="899"/>
        <end position="944"/>
    </location>
</feature>
<feature type="domain" description="C2H2-type" evidence="7">
    <location>
        <begin position="540"/>
        <end position="568"/>
    </location>
</feature>
<keyword evidence="2" id="KW-0677">Repeat</keyword>
<dbReference type="AlphaFoldDB" id="A0A5N5SIW2"/>
<evidence type="ECO:0000259" key="7">
    <source>
        <dbReference type="PROSITE" id="PS50157"/>
    </source>
</evidence>
<evidence type="ECO:0000313" key="8">
    <source>
        <dbReference type="EMBL" id="KAB7493995.1"/>
    </source>
</evidence>
<dbReference type="PANTHER" id="PTHR24379">
    <property type="entry name" value="KRAB AND ZINC FINGER DOMAIN-CONTAINING"/>
    <property type="match status" value="1"/>
</dbReference>
<dbReference type="InterPro" id="IPR036236">
    <property type="entry name" value="Znf_C2H2_sf"/>
</dbReference>
<organism evidence="8 9">
    <name type="scientific">Armadillidium nasatum</name>
    <dbReference type="NCBI Taxonomy" id="96803"/>
    <lineage>
        <taxon>Eukaryota</taxon>
        <taxon>Metazoa</taxon>
        <taxon>Ecdysozoa</taxon>
        <taxon>Arthropoda</taxon>
        <taxon>Crustacea</taxon>
        <taxon>Multicrustacea</taxon>
        <taxon>Malacostraca</taxon>
        <taxon>Eumalacostraca</taxon>
        <taxon>Peracarida</taxon>
        <taxon>Isopoda</taxon>
        <taxon>Oniscidea</taxon>
        <taxon>Crinocheta</taxon>
        <taxon>Armadillidiidae</taxon>
        <taxon>Armadillidium</taxon>
    </lineage>
</organism>
<keyword evidence="1" id="KW-0479">Metal-binding</keyword>
<dbReference type="GO" id="GO:0008270">
    <property type="term" value="F:zinc ion binding"/>
    <property type="evidence" value="ECO:0007669"/>
    <property type="project" value="UniProtKB-KW"/>
</dbReference>
<evidence type="ECO:0000256" key="1">
    <source>
        <dbReference type="ARBA" id="ARBA00022723"/>
    </source>
</evidence>
<keyword evidence="9" id="KW-1185">Reference proteome</keyword>
<dbReference type="EMBL" id="SEYY01024622">
    <property type="protein sequence ID" value="KAB7493995.1"/>
    <property type="molecule type" value="Genomic_DNA"/>
</dbReference>
<evidence type="ECO:0000256" key="4">
    <source>
        <dbReference type="ARBA" id="ARBA00022833"/>
    </source>
</evidence>
<feature type="domain" description="C2H2-type" evidence="7">
    <location>
        <begin position="512"/>
        <end position="539"/>
    </location>
</feature>
<sequence length="1005" mass="111973">MEDASYVIYEECTSNSALGNEIFKTTPASSTFQIPSSLVVPSISIPLSQENQSTIFKQSIPVTQVIKEDISLLSHPDINETSKSPNTCHYNVLPSGILHSSVLTLHDDIFKEDGTSKLDDSSESLVDGSSYEAVDTGTGLKLLLTPIQYSSLLRQNSTEKYFNYNSSNILTFGENCSNENFGDLSCKTEHCSDDITSSSSLSSAPNSAILDPPKSKKNLSKSHVVLKLVEDDPSLSMIEIISSNANNSQVNGIVEKNSNGSPIQFKEEIPGIIKILPSDVKTIQQVPDFIDNIGNVSLFYSCSKCSKIIPYESFHEHKLKDCIQKNKKNVQFEKGNVDSGSLMKSSSDNIKSNLTETKSALSWFCLICSQEFLSSVDLKYHYTTHNVEELSSVLLKYSYQNNRMVKPGNTDQVVKSGIKIQLDQYSDVQNKKLTLYSDNSNKENNLNSDLSVVCDSTNNNSDDSFIISQSKNVLDIDLNTPNKDINSDLKSNFLIKSRKKINKTGLKSRDPHTCPVCKKVLSSRGNLAKHLIQHQEVKPWVCKECGAGFNSKRNHDLHYLQRHTTLRPNVCSICGKGFSNKRTLLEHTVFHKKEREFKCELCGKLFRTKKCVNRHMLRHETNKKFSCGQCFKAFRVKIDLLAHIKLVHNAERKKKMKTCNLATEAVNNNNSLNIHLENCSDAVLPSQMNLTKNKVQKFYAPVHTHHQLQIISNEEQGTKLTECPDLLNLNPTLPVVNNDFQPLTVPETRDPILVNAGDVNTHTIIPAESEESVLPTSLSFPLHHSKEAILKENAISENTFVMIGLTHLSEANKSTWDVSQDLKPIPVYQDSNSEEDISFLSLENISSIEEFDNVTKEQVEGCDLPPCERMHPRNSSSVTSSCGTALTNPIQRVIKSLRKENHNPKNVSLSDACPNKSSLDDSVESAIESETHSQRSMTDSLTDSQSIDDATETLGTVPNNPLSDGHVQQHAINDPQSQAINLDLFSQALQLDFHTTHENNTSTFI</sequence>
<reference evidence="8 9" key="1">
    <citation type="journal article" date="2019" name="PLoS Biol.">
        <title>Sex chromosomes control vertical transmission of feminizing Wolbachia symbionts in an isopod.</title>
        <authorList>
            <person name="Becking T."/>
            <person name="Chebbi M.A."/>
            <person name="Giraud I."/>
            <person name="Moumen B."/>
            <person name="Laverre T."/>
            <person name="Caubet Y."/>
            <person name="Peccoud J."/>
            <person name="Gilbert C."/>
            <person name="Cordaux R."/>
        </authorList>
    </citation>
    <scope>NUCLEOTIDE SEQUENCE [LARGE SCALE GENOMIC DNA]</scope>
    <source>
        <strain evidence="8">ANa2</strain>
        <tissue evidence="8">Whole body excluding digestive tract and cuticle</tissue>
    </source>
</reference>
<feature type="domain" description="C2H2-type" evidence="7">
    <location>
        <begin position="597"/>
        <end position="624"/>
    </location>
</feature>
<gene>
    <name evidence="8" type="primary">ZG8_1</name>
    <name evidence="8" type="ORF">Anas_01041</name>
</gene>
<evidence type="ECO:0000256" key="5">
    <source>
        <dbReference type="PROSITE-ProRule" id="PRU00042"/>
    </source>
</evidence>
<feature type="domain" description="C2H2-type" evidence="7">
    <location>
        <begin position="363"/>
        <end position="390"/>
    </location>
</feature>
<dbReference type="InterPro" id="IPR013087">
    <property type="entry name" value="Znf_C2H2_type"/>
</dbReference>
<feature type="compositionally biased region" description="Polar residues" evidence="6">
    <location>
        <begin position="934"/>
        <end position="944"/>
    </location>
</feature>